<protein>
    <submittedName>
        <fullName evidence="2">Uncharacterized protein</fullName>
    </submittedName>
</protein>
<dbReference type="EMBL" id="SRLO01000545">
    <property type="protein sequence ID" value="TNN52482.1"/>
    <property type="molecule type" value="Genomic_DNA"/>
</dbReference>
<dbReference type="Proteomes" id="UP000314294">
    <property type="component" value="Unassembled WGS sequence"/>
</dbReference>
<evidence type="ECO:0000313" key="3">
    <source>
        <dbReference type="Proteomes" id="UP000314294"/>
    </source>
</evidence>
<gene>
    <name evidence="2" type="ORF">EYF80_037309</name>
</gene>
<feature type="region of interest" description="Disordered" evidence="1">
    <location>
        <begin position="20"/>
        <end position="60"/>
    </location>
</feature>
<reference evidence="2 3" key="1">
    <citation type="submission" date="2019-03" db="EMBL/GenBank/DDBJ databases">
        <title>First draft genome of Liparis tanakae, snailfish: a comprehensive survey of snailfish specific genes.</title>
        <authorList>
            <person name="Kim W."/>
            <person name="Song I."/>
            <person name="Jeong J.-H."/>
            <person name="Kim D."/>
            <person name="Kim S."/>
            <person name="Ryu S."/>
            <person name="Song J.Y."/>
            <person name="Lee S.K."/>
        </authorList>
    </citation>
    <scope>NUCLEOTIDE SEQUENCE [LARGE SCALE GENOMIC DNA]</scope>
    <source>
        <tissue evidence="2">Muscle</tissue>
    </source>
</reference>
<keyword evidence="3" id="KW-1185">Reference proteome</keyword>
<dbReference type="AlphaFoldDB" id="A0A4Z2GIG2"/>
<comment type="caution">
    <text evidence="2">The sequence shown here is derived from an EMBL/GenBank/DDBJ whole genome shotgun (WGS) entry which is preliminary data.</text>
</comment>
<accession>A0A4Z2GIG2</accession>
<evidence type="ECO:0000313" key="2">
    <source>
        <dbReference type="EMBL" id="TNN52482.1"/>
    </source>
</evidence>
<proteinExistence type="predicted"/>
<evidence type="ECO:0000256" key="1">
    <source>
        <dbReference type="SAM" id="MobiDB-lite"/>
    </source>
</evidence>
<sequence length="60" mass="6123">MGVHVGMGVHVYESANTVSAAVGGKEQRQDANSARGAPPLGSQGASQREVPCSLRLDANC</sequence>
<organism evidence="2 3">
    <name type="scientific">Liparis tanakae</name>
    <name type="common">Tanaka's snailfish</name>
    <dbReference type="NCBI Taxonomy" id="230148"/>
    <lineage>
        <taxon>Eukaryota</taxon>
        <taxon>Metazoa</taxon>
        <taxon>Chordata</taxon>
        <taxon>Craniata</taxon>
        <taxon>Vertebrata</taxon>
        <taxon>Euteleostomi</taxon>
        <taxon>Actinopterygii</taxon>
        <taxon>Neopterygii</taxon>
        <taxon>Teleostei</taxon>
        <taxon>Neoteleostei</taxon>
        <taxon>Acanthomorphata</taxon>
        <taxon>Eupercaria</taxon>
        <taxon>Perciformes</taxon>
        <taxon>Cottioidei</taxon>
        <taxon>Cottales</taxon>
        <taxon>Liparidae</taxon>
        <taxon>Liparis</taxon>
    </lineage>
</organism>
<name>A0A4Z2GIG2_9TELE</name>